<sequence>MTLHDFIAAITLGGITDNLAFNTKIDMLHISYSLIMFGVIAILVTWLSLKSRRTRKWLSGHPTVVIEDGNILEENMRKRSLSVYTSG</sequence>
<feature type="transmembrane region" description="Helical" evidence="7">
    <location>
        <begin position="30"/>
        <end position="49"/>
    </location>
</feature>
<comment type="similarity">
    <text evidence="2">Belongs to the UPF0702 family.</text>
</comment>
<protein>
    <submittedName>
        <fullName evidence="9">Uncharacterized membrane protein YcaP (DUF421 family)</fullName>
    </submittedName>
</protein>
<evidence type="ECO:0000256" key="4">
    <source>
        <dbReference type="ARBA" id="ARBA00022692"/>
    </source>
</evidence>
<evidence type="ECO:0000256" key="3">
    <source>
        <dbReference type="ARBA" id="ARBA00022475"/>
    </source>
</evidence>
<keyword evidence="4 7" id="KW-0812">Transmembrane</keyword>
<dbReference type="Pfam" id="PF04239">
    <property type="entry name" value="DUF421"/>
    <property type="match status" value="1"/>
</dbReference>
<evidence type="ECO:0000256" key="5">
    <source>
        <dbReference type="ARBA" id="ARBA00022989"/>
    </source>
</evidence>
<evidence type="ECO:0000313" key="10">
    <source>
        <dbReference type="Proteomes" id="UP001235840"/>
    </source>
</evidence>
<name>A0ABT9VTJ2_9BACI</name>
<organism evidence="9 10">
    <name type="scientific">Caldalkalibacillus horti</name>
    <dbReference type="NCBI Taxonomy" id="77523"/>
    <lineage>
        <taxon>Bacteria</taxon>
        <taxon>Bacillati</taxon>
        <taxon>Bacillota</taxon>
        <taxon>Bacilli</taxon>
        <taxon>Bacillales</taxon>
        <taxon>Bacillaceae</taxon>
        <taxon>Caldalkalibacillus</taxon>
    </lineage>
</organism>
<comment type="subcellular location">
    <subcellularLocation>
        <location evidence="1">Cell membrane</location>
        <topology evidence="1">Multi-pass membrane protein</topology>
    </subcellularLocation>
</comment>
<reference evidence="9 10" key="1">
    <citation type="submission" date="2023-07" db="EMBL/GenBank/DDBJ databases">
        <title>Genomic Encyclopedia of Type Strains, Phase IV (KMG-IV): sequencing the most valuable type-strain genomes for metagenomic binning, comparative biology and taxonomic classification.</title>
        <authorList>
            <person name="Goeker M."/>
        </authorList>
    </citation>
    <scope>NUCLEOTIDE SEQUENCE [LARGE SCALE GENOMIC DNA]</scope>
    <source>
        <strain evidence="9 10">DSM 12751</strain>
    </source>
</reference>
<evidence type="ECO:0000256" key="7">
    <source>
        <dbReference type="SAM" id="Phobius"/>
    </source>
</evidence>
<keyword evidence="5 7" id="KW-1133">Transmembrane helix</keyword>
<gene>
    <name evidence="9" type="ORF">J2S11_000204</name>
</gene>
<evidence type="ECO:0000256" key="6">
    <source>
        <dbReference type="ARBA" id="ARBA00023136"/>
    </source>
</evidence>
<proteinExistence type="inferred from homology"/>
<feature type="domain" description="YetF C-terminal" evidence="8">
    <location>
        <begin position="50"/>
        <end position="83"/>
    </location>
</feature>
<dbReference type="PANTHER" id="PTHR34582:SF7">
    <property type="entry name" value="UPF0702 TRANSMEMBRANE PROTEIN YDFS"/>
    <property type="match status" value="1"/>
</dbReference>
<dbReference type="PANTHER" id="PTHR34582">
    <property type="entry name" value="UPF0702 TRANSMEMBRANE PROTEIN YCAP"/>
    <property type="match status" value="1"/>
</dbReference>
<dbReference type="InterPro" id="IPR007353">
    <property type="entry name" value="DUF421"/>
</dbReference>
<keyword evidence="6 7" id="KW-0472">Membrane</keyword>
<evidence type="ECO:0000259" key="8">
    <source>
        <dbReference type="Pfam" id="PF04239"/>
    </source>
</evidence>
<dbReference type="RefSeq" id="WP_343834518.1">
    <property type="nucleotide sequence ID" value="NZ_BAAADK010000009.1"/>
</dbReference>
<keyword evidence="3" id="KW-1003">Cell membrane</keyword>
<keyword evidence="10" id="KW-1185">Reference proteome</keyword>
<evidence type="ECO:0000256" key="2">
    <source>
        <dbReference type="ARBA" id="ARBA00006448"/>
    </source>
</evidence>
<dbReference type="Proteomes" id="UP001235840">
    <property type="component" value="Unassembled WGS sequence"/>
</dbReference>
<accession>A0ABT9VTJ2</accession>
<dbReference type="EMBL" id="JAUSTY010000001">
    <property type="protein sequence ID" value="MDQ0164305.1"/>
    <property type="molecule type" value="Genomic_DNA"/>
</dbReference>
<evidence type="ECO:0000313" key="9">
    <source>
        <dbReference type="EMBL" id="MDQ0164305.1"/>
    </source>
</evidence>
<comment type="caution">
    <text evidence="9">The sequence shown here is derived from an EMBL/GenBank/DDBJ whole genome shotgun (WGS) entry which is preliminary data.</text>
</comment>
<dbReference type="InterPro" id="IPR023090">
    <property type="entry name" value="UPF0702_alpha/beta_dom_sf"/>
</dbReference>
<evidence type="ECO:0000256" key="1">
    <source>
        <dbReference type="ARBA" id="ARBA00004651"/>
    </source>
</evidence>
<dbReference type="Gene3D" id="3.30.240.20">
    <property type="entry name" value="bsu07140 like domains"/>
    <property type="match status" value="1"/>
</dbReference>